<keyword evidence="2" id="KW-1185">Reference proteome</keyword>
<proteinExistence type="predicted"/>
<dbReference type="InterPro" id="IPR053220">
    <property type="entry name" value="Nematode_rcpt-like_serp_H"/>
</dbReference>
<dbReference type="Gene3D" id="1.20.1070.10">
    <property type="entry name" value="Rhodopsin 7-helix transmembrane proteins"/>
    <property type="match status" value="1"/>
</dbReference>
<reference evidence="2" key="1">
    <citation type="journal article" date="2008" name="Nat. Genet.">
        <title>The Pristionchus pacificus genome provides a unique perspective on nematode lifestyle and parasitism.</title>
        <authorList>
            <person name="Dieterich C."/>
            <person name="Clifton S.W."/>
            <person name="Schuster L.N."/>
            <person name="Chinwalla A."/>
            <person name="Delehaunty K."/>
            <person name="Dinkelacker I."/>
            <person name="Fulton L."/>
            <person name="Fulton R."/>
            <person name="Godfrey J."/>
            <person name="Minx P."/>
            <person name="Mitreva M."/>
            <person name="Roeseler W."/>
            <person name="Tian H."/>
            <person name="Witte H."/>
            <person name="Yang S.P."/>
            <person name="Wilson R.K."/>
            <person name="Sommer R.J."/>
        </authorList>
    </citation>
    <scope>NUCLEOTIDE SEQUENCE [LARGE SCALE GENOMIC DNA]</scope>
    <source>
        <strain evidence="2">PS312</strain>
    </source>
</reference>
<evidence type="ECO:0000313" key="1">
    <source>
        <dbReference type="EnsemblMetazoa" id="PPA29559.1"/>
    </source>
</evidence>
<dbReference type="PANTHER" id="PTHR22941">
    <property type="entry name" value="SERPENTINE RECEPTOR"/>
    <property type="match status" value="1"/>
</dbReference>
<dbReference type="PANTHER" id="PTHR22941:SF26">
    <property type="entry name" value="SERPENTINE RECEPTOR, CLASS H"/>
    <property type="match status" value="1"/>
</dbReference>
<dbReference type="AlphaFoldDB" id="A0A2A6CJD2"/>
<accession>A0A8R1YI69</accession>
<dbReference type="InterPro" id="IPR019429">
    <property type="entry name" value="7TM_GPCR_serpentine_rcpt_Sri"/>
</dbReference>
<gene>
    <name evidence="1" type="primary">WBGene00119113</name>
</gene>
<reference evidence="1" key="2">
    <citation type="submission" date="2022-06" db="UniProtKB">
        <authorList>
            <consortium name="EnsemblMetazoa"/>
        </authorList>
    </citation>
    <scope>IDENTIFICATION</scope>
    <source>
        <strain evidence="1">PS312</strain>
    </source>
</reference>
<name>A0A2A6CJD2_PRIPA</name>
<dbReference type="SUPFAM" id="SSF81321">
    <property type="entry name" value="Family A G protein-coupled receptor-like"/>
    <property type="match status" value="1"/>
</dbReference>
<organism evidence="1 2">
    <name type="scientific">Pristionchus pacificus</name>
    <name type="common">Parasitic nematode worm</name>
    <dbReference type="NCBI Taxonomy" id="54126"/>
    <lineage>
        <taxon>Eukaryota</taxon>
        <taxon>Metazoa</taxon>
        <taxon>Ecdysozoa</taxon>
        <taxon>Nematoda</taxon>
        <taxon>Chromadorea</taxon>
        <taxon>Rhabditida</taxon>
        <taxon>Rhabditina</taxon>
        <taxon>Diplogasteromorpha</taxon>
        <taxon>Diplogasteroidea</taxon>
        <taxon>Neodiplogasteridae</taxon>
        <taxon>Pristionchus</taxon>
    </lineage>
</organism>
<evidence type="ECO:0000313" key="2">
    <source>
        <dbReference type="Proteomes" id="UP000005239"/>
    </source>
</evidence>
<dbReference type="Pfam" id="PF10327">
    <property type="entry name" value="7TM_GPCR_Sri"/>
    <property type="match status" value="1"/>
</dbReference>
<dbReference type="EnsemblMetazoa" id="PPA29559.1">
    <property type="protein sequence ID" value="PPA29559.1"/>
    <property type="gene ID" value="WBGene00119113"/>
</dbReference>
<dbReference type="Proteomes" id="UP000005239">
    <property type="component" value="Unassembled WGS sequence"/>
</dbReference>
<accession>A0A2A6CJD2</accession>
<sequence length="263" mass="29581">ILPLCTDISYHFLLDPSPLLSLLCIYRWRPLIPIPGSVTIYYILWVLTIAWNACAYAACFIHRHQIVVPPGSFGKLSRRSQMLFLGASCAYSLLVAPILKQTSGFTTSELDRTVCYDTGWSYAFVGYSFAAFTISAIFLVLLTSHIFIVLRGAARIMSEKTGSFHRIMTKALVTQAAACFIFLLAPLIICYSIYIFDIDMSMLYILAFVSAHTLVHSAVVLGTTPLYRRALHELFSKGFGRPIAMTAHHELSILSHRRDTRKW</sequence>
<protein>
    <submittedName>
        <fullName evidence="1">G protein-coupled receptor</fullName>
    </submittedName>
</protein>